<reference evidence="5 6" key="1">
    <citation type="journal article" date="2024" name="Int. J. Mol. Sci.">
        <title>Exploration of Alicyclobacillus spp. Genome in Search of Antibiotic Resistance.</title>
        <authorList>
            <person name="Bucka-Kolendo J."/>
            <person name="Kiousi D.E."/>
            <person name="Dekowska A."/>
            <person name="Mikolajczuk-Szczyrba A."/>
            <person name="Karadedos D.M."/>
            <person name="Michael P."/>
            <person name="Galanis A."/>
            <person name="Sokolowska B."/>
        </authorList>
    </citation>
    <scope>NUCLEOTIDE SEQUENCE [LARGE SCALE GENOMIC DNA]</scope>
    <source>
        <strain evidence="5 6">KKP 3000</strain>
    </source>
</reference>
<dbReference type="PANTHER" id="PTHR46594">
    <property type="entry name" value="P-TYPE CATION-TRANSPORTING ATPASE"/>
    <property type="match status" value="1"/>
</dbReference>
<protein>
    <recommendedName>
        <fullName evidence="1">Copper chaperone CopZ</fullName>
    </recommendedName>
</protein>
<keyword evidence="2" id="KW-0479">Metal-binding</keyword>
<evidence type="ECO:0000313" key="6">
    <source>
        <dbReference type="Proteomes" id="UP001579974"/>
    </source>
</evidence>
<dbReference type="NCBIfam" id="TIGR00003">
    <property type="entry name" value="copper ion binding protein"/>
    <property type="match status" value="1"/>
</dbReference>
<evidence type="ECO:0000256" key="2">
    <source>
        <dbReference type="ARBA" id="ARBA00022723"/>
    </source>
</evidence>
<gene>
    <name evidence="5" type="ORF">KKP3000_004672</name>
</gene>
<dbReference type="RefSeq" id="WP_275476621.1">
    <property type="nucleotide sequence ID" value="NZ_CP162940.1"/>
</dbReference>
<dbReference type="SUPFAM" id="SSF55008">
    <property type="entry name" value="HMA, heavy metal-associated domain"/>
    <property type="match status" value="1"/>
</dbReference>
<dbReference type="PROSITE" id="PS01047">
    <property type="entry name" value="HMA_1"/>
    <property type="match status" value="1"/>
</dbReference>
<dbReference type="InterPro" id="IPR006121">
    <property type="entry name" value="HMA_dom"/>
</dbReference>
<accession>A0ABV5AG05</accession>
<dbReference type="PROSITE" id="PS50846">
    <property type="entry name" value="HMA_2"/>
    <property type="match status" value="1"/>
</dbReference>
<dbReference type="Pfam" id="PF00403">
    <property type="entry name" value="HMA"/>
    <property type="match status" value="1"/>
</dbReference>
<dbReference type="InterPro" id="IPR001802">
    <property type="entry name" value="MerP/CopZ"/>
</dbReference>
<keyword evidence="6" id="KW-1185">Reference proteome</keyword>
<dbReference type="Proteomes" id="UP001579974">
    <property type="component" value="Unassembled WGS sequence"/>
</dbReference>
<feature type="domain" description="HMA" evidence="4">
    <location>
        <begin position="2"/>
        <end position="68"/>
    </location>
</feature>
<proteinExistence type="predicted"/>
<keyword evidence="3" id="KW-0186">Copper</keyword>
<dbReference type="PANTHER" id="PTHR46594:SF4">
    <property type="entry name" value="P-TYPE CATION-TRANSPORTING ATPASE"/>
    <property type="match status" value="1"/>
</dbReference>
<sequence length="68" mass="7196">MATETITVKGMTCSGCVNSVTKALTAVEGVKDVNVELEGQRATVSYDEAKVTVDVLKRAVEDAGYDVE</sequence>
<evidence type="ECO:0000256" key="3">
    <source>
        <dbReference type="ARBA" id="ARBA00023008"/>
    </source>
</evidence>
<evidence type="ECO:0000259" key="4">
    <source>
        <dbReference type="PROSITE" id="PS50846"/>
    </source>
</evidence>
<dbReference type="PRINTS" id="PR00946">
    <property type="entry name" value="HGSCAVENGER"/>
</dbReference>
<name>A0ABV5AG05_9BACL</name>
<dbReference type="EMBL" id="JBDXSU010000009">
    <property type="protein sequence ID" value="MFB5191168.1"/>
    <property type="molecule type" value="Genomic_DNA"/>
</dbReference>
<dbReference type="InterPro" id="IPR036163">
    <property type="entry name" value="HMA_dom_sf"/>
</dbReference>
<dbReference type="InterPro" id="IPR017969">
    <property type="entry name" value="Heavy-metal-associated_CS"/>
</dbReference>
<comment type="caution">
    <text evidence="5">The sequence shown here is derived from an EMBL/GenBank/DDBJ whole genome shotgun (WGS) entry which is preliminary data.</text>
</comment>
<dbReference type="CDD" id="cd00371">
    <property type="entry name" value="HMA"/>
    <property type="match status" value="1"/>
</dbReference>
<dbReference type="Gene3D" id="3.30.70.100">
    <property type="match status" value="1"/>
</dbReference>
<evidence type="ECO:0000313" key="5">
    <source>
        <dbReference type="EMBL" id="MFB5191168.1"/>
    </source>
</evidence>
<evidence type="ECO:0000256" key="1">
    <source>
        <dbReference type="ARBA" id="ARBA00015313"/>
    </source>
</evidence>
<dbReference type="InterPro" id="IPR006122">
    <property type="entry name" value="HMA_Cu_ion-bd"/>
</dbReference>
<organism evidence="5 6">
    <name type="scientific">Alicyclobacillus fastidiosus</name>
    <dbReference type="NCBI Taxonomy" id="392011"/>
    <lineage>
        <taxon>Bacteria</taxon>
        <taxon>Bacillati</taxon>
        <taxon>Bacillota</taxon>
        <taxon>Bacilli</taxon>
        <taxon>Bacillales</taxon>
        <taxon>Alicyclobacillaceae</taxon>
        <taxon>Alicyclobacillus</taxon>
    </lineage>
</organism>